<reference evidence="1 2" key="1">
    <citation type="submission" date="2019-09" db="EMBL/GenBank/DDBJ databases">
        <authorList>
            <person name="Dittami M. S."/>
        </authorList>
    </citation>
    <scope>NUCLEOTIDE SEQUENCE [LARGE SCALE GENOMIC DNA]</scope>
    <source>
        <strain evidence="1">SPHINGO391</strain>
    </source>
</reference>
<proteinExistence type="predicted"/>
<evidence type="ECO:0000313" key="2">
    <source>
        <dbReference type="Proteomes" id="UP000326857"/>
    </source>
</evidence>
<dbReference type="AlphaFoldDB" id="A0A5E8A9F6"/>
<dbReference type="EMBL" id="CABVLI010000046">
    <property type="protein sequence ID" value="VVT28082.1"/>
    <property type="molecule type" value="Genomic_DNA"/>
</dbReference>
<sequence>MAYRQMNGRPELGRGYGALRGRFWVPSRARMTDPLRARCQSTRVIDHVPAERRWPTGTAGQWVPIDANRRAGMSKEAACYPREIAQDCVA</sequence>
<organism evidence="1 2">
    <name type="scientific">Sphingomonas aurantiaca</name>
    <dbReference type="NCBI Taxonomy" id="185949"/>
    <lineage>
        <taxon>Bacteria</taxon>
        <taxon>Pseudomonadati</taxon>
        <taxon>Pseudomonadota</taxon>
        <taxon>Alphaproteobacteria</taxon>
        <taxon>Sphingomonadales</taxon>
        <taxon>Sphingomonadaceae</taxon>
        <taxon>Sphingomonas</taxon>
    </lineage>
</organism>
<dbReference type="Proteomes" id="UP000326857">
    <property type="component" value="Unassembled WGS sequence"/>
</dbReference>
<name>A0A5E8A9F6_9SPHN</name>
<evidence type="ECO:0000313" key="1">
    <source>
        <dbReference type="EMBL" id="VVT28082.1"/>
    </source>
</evidence>
<protein>
    <submittedName>
        <fullName evidence="1">Uncharacterized protein</fullName>
    </submittedName>
</protein>
<gene>
    <name evidence="1" type="ORF">SPHINGO391_500129</name>
</gene>
<accession>A0A5E8A9F6</accession>